<dbReference type="Proteomes" id="UP000001924">
    <property type="component" value="Chromosome"/>
</dbReference>
<dbReference type="AlphaFoldDB" id="F8DM30"/>
<dbReference type="InterPro" id="IPR002686">
    <property type="entry name" value="Transposase_17"/>
</dbReference>
<proteinExistence type="predicted"/>
<dbReference type="GO" id="GO:0003677">
    <property type="term" value="F:DNA binding"/>
    <property type="evidence" value="ECO:0007669"/>
    <property type="project" value="InterPro"/>
</dbReference>
<dbReference type="HOGENOM" id="CLU_101320_2_3_9"/>
<dbReference type="PANTHER" id="PTHR33360:SF2">
    <property type="entry name" value="TRANSPOSASE FOR INSERTION SEQUENCE ELEMENT IS200"/>
    <property type="match status" value="1"/>
</dbReference>
<evidence type="ECO:0000259" key="1">
    <source>
        <dbReference type="SMART" id="SM01321"/>
    </source>
</evidence>
<organism evidence="2">
    <name type="scientific">Limosilactobacillus reuteri (strain ATCC 55730 / SD2112)</name>
    <name type="common">Lactobacillus reuteri</name>
    <dbReference type="NCBI Taxonomy" id="491077"/>
    <lineage>
        <taxon>Bacteria</taxon>
        <taxon>Bacillati</taxon>
        <taxon>Bacillota</taxon>
        <taxon>Bacilli</taxon>
        <taxon>Lactobacillales</taxon>
        <taxon>Lactobacillaceae</taxon>
        <taxon>Limosilactobacillus</taxon>
    </lineage>
</organism>
<dbReference type="Gene3D" id="3.30.70.1290">
    <property type="entry name" value="Transposase IS200-like"/>
    <property type="match status" value="1"/>
</dbReference>
<protein>
    <submittedName>
        <fullName evidence="2">Transposase-like protein</fullName>
    </submittedName>
</protein>
<dbReference type="SMART" id="SM01321">
    <property type="entry name" value="Y1_Tnp"/>
    <property type="match status" value="1"/>
</dbReference>
<evidence type="ECO:0000313" key="2">
    <source>
        <dbReference type="EMBL" id="AEI56610.1"/>
    </source>
</evidence>
<dbReference type="EMBL" id="CP002844">
    <property type="protein sequence ID" value="AEI56610.1"/>
    <property type="molecule type" value="Genomic_DNA"/>
</dbReference>
<gene>
    <name evidence="2" type="ordered locus">HMPREF0538_20398</name>
</gene>
<accession>F8DM30</accession>
<name>F8DM30_LIMRS</name>
<dbReference type="InterPro" id="IPR036515">
    <property type="entry name" value="Transposase_17_sf"/>
</dbReference>
<dbReference type="GO" id="GO:0006313">
    <property type="term" value="P:DNA transposition"/>
    <property type="evidence" value="ECO:0007669"/>
    <property type="project" value="InterPro"/>
</dbReference>
<dbReference type="NCBIfam" id="NF033573">
    <property type="entry name" value="transpos_IS200"/>
    <property type="match status" value="1"/>
</dbReference>
<dbReference type="GO" id="GO:0004803">
    <property type="term" value="F:transposase activity"/>
    <property type="evidence" value="ECO:0007669"/>
    <property type="project" value="InterPro"/>
</dbReference>
<dbReference type="PANTHER" id="PTHR33360">
    <property type="entry name" value="TRANSPOSASE FOR INSERTION SEQUENCE ELEMENT IS200"/>
    <property type="match status" value="1"/>
</dbReference>
<dbReference type="KEGG" id="lru:HMPREF0538_20398"/>
<feature type="domain" description="Transposase IS200-like" evidence="1">
    <location>
        <begin position="50"/>
        <end position="173"/>
    </location>
</feature>
<dbReference type="Pfam" id="PF01797">
    <property type="entry name" value="Y1_Tnp"/>
    <property type="match status" value="1"/>
</dbReference>
<reference evidence="2" key="1">
    <citation type="submission" date="2011-06" db="EMBL/GenBank/DDBJ databases">
        <authorList>
            <person name="Muzny D."/>
            <person name="Qin X."/>
            <person name="Buhay C."/>
            <person name="Dugan-Rocha S."/>
            <person name="Ding Y."/>
            <person name="Chen G."/>
            <person name="Hawes A."/>
            <person name="Holder M."/>
            <person name="Jhangiani S."/>
            <person name="Johnson A."/>
            <person name="Khan Z."/>
            <person name="Li Z."/>
            <person name="Liu W."/>
            <person name="Liu X."/>
            <person name="Perez L."/>
            <person name="Shen H."/>
            <person name="Wang Q."/>
            <person name="Watt J."/>
            <person name="Xi L."/>
            <person name="Xin Y."/>
            <person name="Zhou J."/>
            <person name="Deng J."/>
            <person name="Jiang H."/>
            <person name="Liu Y."/>
            <person name="Qu J."/>
            <person name="Song X.-Z."/>
            <person name="Zhang L."/>
            <person name="Villasana D."/>
            <person name="Johnson A."/>
            <person name="Liu J."/>
            <person name="Liyanage D."/>
            <person name="Lorensuhewa L."/>
            <person name="Robinson T."/>
            <person name="Song A."/>
            <person name="Song B.-B."/>
            <person name="Dinh H."/>
            <person name="Thornton R."/>
            <person name="Coyle M."/>
            <person name="Francisco L."/>
            <person name="Jackson L."/>
            <person name="Javaid M."/>
            <person name="Korchina V."/>
            <person name="Kovar C."/>
            <person name="Mata R."/>
            <person name="Mathew T."/>
            <person name="Ngo R."/>
            <person name="Nguyen L."/>
            <person name="Nguyen N."/>
            <person name="Okwuonu G."/>
            <person name="Ongeri F."/>
            <person name="Pham C."/>
            <person name="Simmons D."/>
            <person name="Wilczek-Boney K."/>
            <person name="Hale W."/>
            <person name="Jakkamsetti A."/>
            <person name="Pham P."/>
            <person name="Ruth R."/>
            <person name="San Lucas F."/>
            <person name="Warren J."/>
            <person name="Zhang J."/>
            <person name="Zhao Z."/>
            <person name="Zhou C."/>
            <person name="Zhu D."/>
            <person name="Lee S."/>
            <person name="Bess C."/>
            <person name="Blankenburg K."/>
            <person name="Forbes L."/>
            <person name="Fu Q."/>
            <person name="Gubbala S."/>
            <person name="Hirani K."/>
            <person name="Jayaseelan J.C."/>
            <person name="Lara F."/>
            <person name="Munidasa M."/>
            <person name="Palculict T."/>
            <person name="Patil S."/>
            <person name="Pu L.-L."/>
            <person name="Saada N."/>
            <person name="Tang L."/>
            <person name="Weissenberger G."/>
            <person name="Zhu Y."/>
            <person name="Hemphill L."/>
            <person name="Shang Y."/>
            <person name="Youmans B."/>
            <person name="Ayvaz T."/>
            <person name="Ross M."/>
            <person name="Santibanez J."/>
            <person name="Aqrawi P."/>
            <person name="Gross S."/>
            <person name="Joshi V."/>
            <person name="Fowler G."/>
            <person name="Nazareth L."/>
            <person name="Reid J."/>
            <person name="Worley K."/>
            <person name="Petrosino J."/>
            <person name="Highlander S."/>
            <person name="Gibbs R."/>
        </authorList>
    </citation>
    <scope>NUCLEOTIDE SEQUENCE</scope>
    <source>
        <strain evidence="2">SD2112</strain>
    </source>
</reference>
<dbReference type="SUPFAM" id="SSF143422">
    <property type="entry name" value="Transposase IS200-like"/>
    <property type="match status" value="1"/>
</dbReference>
<sequence>MKRGKETRSFKDVMNCPLFYARRAYMGNVNYGIIVGMKDTNRLTYGRTSVYNLNYHIIWGTKYRNKVLTGRVEIAFKRIIHEIAAKYGFEIAHMEIGKDDHVHLLVSAPPKLSVTNIVRWLKGGTAYQLFRECPELQRSYWKKEGRHLWSPSYYVESIGAVNEQAVAKYIDDQRKKEVELE</sequence>